<comment type="similarity">
    <text evidence="1">Belongs to the LytR/CpsA/Psr (LCP) family.</text>
</comment>
<reference evidence="5" key="1">
    <citation type="journal article" date="2014" name="Int. J. Syst. Evol. Microbiol.">
        <title>Complete genome sequence of Corynebacterium casei LMG S-19264T (=DSM 44701T), isolated from a smear-ripened cheese.</title>
        <authorList>
            <consortium name="US DOE Joint Genome Institute (JGI-PGF)"/>
            <person name="Walter F."/>
            <person name="Albersmeier A."/>
            <person name="Kalinowski J."/>
            <person name="Ruckert C."/>
        </authorList>
    </citation>
    <scope>NUCLEOTIDE SEQUENCE</scope>
    <source>
        <strain evidence="5">JCM 3276</strain>
    </source>
</reference>
<dbReference type="Gene3D" id="3.40.630.190">
    <property type="entry name" value="LCP protein"/>
    <property type="match status" value="1"/>
</dbReference>
<feature type="compositionally biased region" description="Basic and acidic residues" evidence="2">
    <location>
        <begin position="152"/>
        <end position="162"/>
    </location>
</feature>
<dbReference type="RefSeq" id="WP_189212273.1">
    <property type="nucleotide sequence ID" value="NZ_BMRB01000003.1"/>
</dbReference>
<comment type="caution">
    <text evidence="5">The sequence shown here is derived from an EMBL/GenBank/DDBJ whole genome shotgun (WGS) entry which is preliminary data.</text>
</comment>
<evidence type="ECO:0000256" key="2">
    <source>
        <dbReference type="SAM" id="MobiDB-lite"/>
    </source>
</evidence>
<accession>A0A918GJW2</accession>
<reference evidence="5" key="2">
    <citation type="submission" date="2020-09" db="EMBL/GenBank/DDBJ databases">
        <authorList>
            <person name="Sun Q."/>
            <person name="Ohkuma M."/>
        </authorList>
    </citation>
    <scope>NUCLEOTIDE SEQUENCE</scope>
    <source>
        <strain evidence="5">JCM 3276</strain>
    </source>
</reference>
<feature type="compositionally biased region" description="Basic and acidic residues" evidence="2">
    <location>
        <begin position="71"/>
        <end position="136"/>
    </location>
</feature>
<dbReference type="InterPro" id="IPR027381">
    <property type="entry name" value="LytR/CpsA/Psr_C"/>
</dbReference>
<dbReference type="AlphaFoldDB" id="A0A918GJW2"/>
<dbReference type="InterPro" id="IPR004474">
    <property type="entry name" value="LytR_CpsA_psr"/>
</dbReference>
<feature type="compositionally biased region" description="Low complexity" evidence="2">
    <location>
        <begin position="56"/>
        <end position="67"/>
    </location>
</feature>
<feature type="domain" description="Cell envelope-related transcriptional attenuator" evidence="3">
    <location>
        <begin position="267"/>
        <end position="436"/>
    </location>
</feature>
<evidence type="ECO:0000313" key="5">
    <source>
        <dbReference type="EMBL" id="GGS42986.1"/>
    </source>
</evidence>
<dbReference type="EMBL" id="BMRB01000003">
    <property type="protein sequence ID" value="GGS42986.1"/>
    <property type="molecule type" value="Genomic_DNA"/>
</dbReference>
<organism evidence="5 6">
    <name type="scientific">Actinokineospora fastidiosa</name>
    <dbReference type="NCBI Taxonomy" id="1816"/>
    <lineage>
        <taxon>Bacteria</taxon>
        <taxon>Bacillati</taxon>
        <taxon>Actinomycetota</taxon>
        <taxon>Actinomycetes</taxon>
        <taxon>Pseudonocardiales</taxon>
        <taxon>Pseudonocardiaceae</taxon>
        <taxon>Actinokineospora</taxon>
    </lineage>
</organism>
<proteinExistence type="inferred from homology"/>
<feature type="compositionally biased region" description="Pro residues" evidence="2">
    <location>
        <begin position="168"/>
        <end position="177"/>
    </location>
</feature>
<gene>
    <name evidence="5" type="ORF">GCM10010171_42540</name>
</gene>
<evidence type="ECO:0000259" key="3">
    <source>
        <dbReference type="Pfam" id="PF03816"/>
    </source>
</evidence>
<feature type="compositionally biased region" description="Basic and acidic residues" evidence="2">
    <location>
        <begin position="1"/>
        <end position="52"/>
    </location>
</feature>
<sequence length="645" mass="69025">MEHQRPRSGSRDGARRSVPPPDRHREAHRRDLPPERRRDLPPDRGGDAADRRRAGRAAGAERGTASGRARRPADERGTAAERGAVDRRRGAGVDRRRDAGGVDRRSELAAERGAAVDRRAPDGSAERRRAAAERRRAVPAAEGGAPPSRRPRLADLRTERIAPKRPAPRPVAAPPRRPGLMAGKAAAGALSAVVLAATGYYWQVADDFSDGLATTDVIAMGPTERPADGAIDILMVGMDSRTDAQGNPLSEEQLRMLSAGVADGEQNTDTIIMIRIPNDGKQAYGVSIPRDSYVDIPGYGKHKVNSAYARAKIQSRKDQQAEGVTDERELERVGRREGAKSLIATVQELTGATIDHYAEVNLLGFYDITNAVGGIEVCLKEPVRDRYSGANFPAGVQTLKGVQALAFVRQRHGLPNGDLDRIVRQQTFMTAMARKVFSQDMILPGSEKLTALQEAIKKSVVLDEGWNIIQFAQQMVNFTGGNLEFLTIPHGRIDLPTPYDGSAVEIDPLQVQEFVDSLLRGGPSAPGEETRETKPTVTVLNATGRRGLAGEVTEKLQGAGYQTGEPGNSAARSNTVIRHATGEEAGARGVASALGGDYTVEPDANLGPGQVKVFLGADYESGGQSLAADPLLALNGARQGPPCVN</sequence>
<evidence type="ECO:0000313" key="6">
    <source>
        <dbReference type="Proteomes" id="UP000660680"/>
    </source>
</evidence>
<dbReference type="Proteomes" id="UP000660680">
    <property type="component" value="Unassembled WGS sequence"/>
</dbReference>
<feature type="region of interest" description="Disordered" evidence="2">
    <location>
        <begin position="1"/>
        <end position="177"/>
    </location>
</feature>
<dbReference type="Pfam" id="PF13399">
    <property type="entry name" value="LytR_C"/>
    <property type="match status" value="1"/>
</dbReference>
<dbReference type="PANTHER" id="PTHR33392:SF6">
    <property type="entry name" value="POLYISOPRENYL-TEICHOIC ACID--PEPTIDOGLYCAN TEICHOIC ACID TRANSFERASE TAGU"/>
    <property type="match status" value="1"/>
</dbReference>
<name>A0A918GJW2_9PSEU</name>
<dbReference type="NCBIfam" id="TIGR00350">
    <property type="entry name" value="lytR_cpsA_psr"/>
    <property type="match status" value="1"/>
</dbReference>
<dbReference type="PANTHER" id="PTHR33392">
    <property type="entry name" value="POLYISOPRENYL-TEICHOIC ACID--PEPTIDOGLYCAN TEICHOIC ACID TRANSFERASE TAGU"/>
    <property type="match status" value="1"/>
</dbReference>
<protein>
    <submittedName>
        <fullName evidence="5">LytTR family transcriptional regulator</fullName>
    </submittedName>
</protein>
<dbReference type="Pfam" id="PF03816">
    <property type="entry name" value="LytR_cpsA_psr"/>
    <property type="match status" value="1"/>
</dbReference>
<keyword evidence="6" id="KW-1185">Reference proteome</keyword>
<feature type="domain" description="LytR/CpsA/Psr regulator C-terminal" evidence="4">
    <location>
        <begin position="536"/>
        <end position="619"/>
    </location>
</feature>
<feature type="compositionally biased region" description="Low complexity" evidence="2">
    <location>
        <begin position="138"/>
        <end position="147"/>
    </location>
</feature>
<dbReference type="InterPro" id="IPR050922">
    <property type="entry name" value="LytR/CpsA/Psr_CW_biosynth"/>
</dbReference>
<dbReference type="Gene3D" id="3.30.70.2390">
    <property type="match status" value="1"/>
</dbReference>
<evidence type="ECO:0000259" key="4">
    <source>
        <dbReference type="Pfam" id="PF13399"/>
    </source>
</evidence>
<evidence type="ECO:0000256" key="1">
    <source>
        <dbReference type="ARBA" id="ARBA00006068"/>
    </source>
</evidence>